<accession>A0A0N0RT80</accession>
<dbReference type="OrthoDB" id="3540486at2759"/>
<reference evidence="3 4" key="1">
    <citation type="submission" date="2015-07" db="EMBL/GenBank/DDBJ databases">
        <title>The genome of the fungus Escovopsis weberi, a specialized disease agent of ant agriculture.</title>
        <authorList>
            <person name="de Man T.J."/>
            <person name="Stajich J.E."/>
            <person name="Kubicek C.P."/>
            <person name="Chenthamara K."/>
            <person name="Atanasova L."/>
            <person name="Druzhinina I.S."/>
            <person name="Birnbaum S."/>
            <person name="Barribeau S.M."/>
            <person name="Teiling C."/>
            <person name="Suen G."/>
            <person name="Currie C."/>
            <person name="Gerardo N.M."/>
        </authorList>
    </citation>
    <scope>NUCLEOTIDE SEQUENCE [LARGE SCALE GENOMIC DNA]</scope>
</reference>
<dbReference type="AlphaFoldDB" id="A0A0N0RT80"/>
<sequence length="411" mass="48305">MTLPDVKTIFSCLPTEIRLRIWDLLEPPRRVIALVPCSNCGLFPASNLPNENITSRERRRCKETTHPDWDFKYIVHPRSCAVFAPLHVCRESREMWLPRFRRAPRYCRSTPTTLRVRFTVPFIDYDRDIFAVLEVLVAYQNKNTWRPKPEILADQAFVGLDRNLIRFVGMRDNVAVAWNLISLIPFHSLPAMESLTLITLGPVPRQLEPEPEPGPNAPPPQWHEMSPTQSRYFECHLRDLWSHPTAEWWDNNHFIVNRWRPKAFASTRRDDPPVPLDDSLTVIEAMLWHYFRLPKGRPMTPAQRARGMVMAPSLHRFVMKADIEYSFSTLEHVRLDCPFMLTRCGPGGHTRRSMLRWRRPFKILAMYLCETEWLATLDSFNVFADSTTEQEDMALKVYLKNRYRLPWNIAH</sequence>
<organism evidence="3 4">
    <name type="scientific">Escovopsis weberi</name>
    <dbReference type="NCBI Taxonomy" id="150374"/>
    <lineage>
        <taxon>Eukaryota</taxon>
        <taxon>Fungi</taxon>
        <taxon>Dikarya</taxon>
        <taxon>Ascomycota</taxon>
        <taxon>Pezizomycotina</taxon>
        <taxon>Sordariomycetes</taxon>
        <taxon>Hypocreomycetidae</taxon>
        <taxon>Hypocreales</taxon>
        <taxon>Hypocreaceae</taxon>
        <taxon>Escovopsis</taxon>
    </lineage>
</organism>
<feature type="domain" description="2EXR" evidence="2">
    <location>
        <begin position="9"/>
        <end position="129"/>
    </location>
</feature>
<proteinExistence type="predicted"/>
<feature type="compositionally biased region" description="Pro residues" evidence="1">
    <location>
        <begin position="212"/>
        <end position="221"/>
    </location>
</feature>
<gene>
    <name evidence="3" type="ORF">ESCO_003253</name>
</gene>
<keyword evidence="4" id="KW-1185">Reference proteome</keyword>
<dbReference type="InterPro" id="IPR045518">
    <property type="entry name" value="2EXR"/>
</dbReference>
<evidence type="ECO:0000313" key="4">
    <source>
        <dbReference type="Proteomes" id="UP000053831"/>
    </source>
</evidence>
<feature type="region of interest" description="Disordered" evidence="1">
    <location>
        <begin position="204"/>
        <end position="226"/>
    </location>
</feature>
<dbReference type="EMBL" id="LGSR01000022">
    <property type="protein sequence ID" value="KOS18195.1"/>
    <property type="molecule type" value="Genomic_DNA"/>
</dbReference>
<comment type="caution">
    <text evidence="3">The sequence shown here is derived from an EMBL/GenBank/DDBJ whole genome shotgun (WGS) entry which is preliminary data.</text>
</comment>
<dbReference type="Pfam" id="PF20150">
    <property type="entry name" value="2EXR"/>
    <property type="match status" value="1"/>
</dbReference>
<evidence type="ECO:0000313" key="3">
    <source>
        <dbReference type="EMBL" id="KOS18195.1"/>
    </source>
</evidence>
<evidence type="ECO:0000256" key="1">
    <source>
        <dbReference type="SAM" id="MobiDB-lite"/>
    </source>
</evidence>
<protein>
    <recommendedName>
        <fullName evidence="2">2EXR domain-containing protein</fullName>
    </recommendedName>
</protein>
<name>A0A0N0RT80_ESCWE</name>
<evidence type="ECO:0000259" key="2">
    <source>
        <dbReference type="Pfam" id="PF20150"/>
    </source>
</evidence>
<dbReference type="Proteomes" id="UP000053831">
    <property type="component" value="Unassembled WGS sequence"/>
</dbReference>